<dbReference type="GO" id="GO:0006506">
    <property type="term" value="P:GPI anchor biosynthetic process"/>
    <property type="evidence" value="ECO:0007669"/>
    <property type="project" value="UniProtKB-UniPathway"/>
</dbReference>
<comment type="subcellular location">
    <subcellularLocation>
        <location evidence="1 10">Endoplasmic reticulum membrane</location>
        <topology evidence="1 10">Single-pass membrane protein</topology>
    </subcellularLocation>
</comment>
<reference evidence="11" key="1">
    <citation type="journal article" name="BMC Genomics">
        <title>Long-read sequencing and de novo genome assembly of marine medaka (Oryzias melastigma).</title>
        <authorList>
            <person name="Liang P."/>
            <person name="Saqib H.S.A."/>
            <person name="Ni X."/>
            <person name="Shen Y."/>
        </authorList>
    </citation>
    <scope>NUCLEOTIDE SEQUENCE</scope>
    <source>
        <strain evidence="11">Bigg-433</strain>
    </source>
</reference>
<protein>
    <recommendedName>
        <fullName evidence="10">Phosphatidylinositol-glycan biosynthesis class X protein</fullName>
    </recommendedName>
</protein>
<dbReference type="InterPro" id="IPR040039">
    <property type="entry name" value="PIGX"/>
</dbReference>
<feature type="signal peptide" evidence="10">
    <location>
        <begin position="1"/>
        <end position="18"/>
    </location>
</feature>
<dbReference type="PANTHER" id="PTHR28650:SF1">
    <property type="entry name" value="PHOSPHATIDYLINOSITOL-GLYCAN BIOSYNTHESIS CLASS X PROTEIN"/>
    <property type="match status" value="1"/>
</dbReference>
<evidence type="ECO:0000256" key="4">
    <source>
        <dbReference type="ARBA" id="ARBA00022502"/>
    </source>
</evidence>
<evidence type="ECO:0000256" key="7">
    <source>
        <dbReference type="ARBA" id="ARBA00022989"/>
    </source>
</evidence>
<keyword evidence="6 10" id="KW-0256">Endoplasmic reticulum</keyword>
<keyword evidence="7 10" id="KW-1133">Transmembrane helix</keyword>
<dbReference type="PANTHER" id="PTHR28650">
    <property type="entry name" value="PHOSPHATIDYLINOSITOL-GLYCAN BIOSYNTHESIS CLASS X PROTEIN"/>
    <property type="match status" value="1"/>
</dbReference>
<feature type="chain" id="PRO_5033095773" description="Phosphatidylinositol-glycan biosynthesis class X protein" evidence="10">
    <location>
        <begin position="19"/>
        <end position="244"/>
    </location>
</feature>
<dbReference type="InterPro" id="IPR013233">
    <property type="entry name" value="PIG-X/PBN1"/>
</dbReference>
<evidence type="ECO:0000256" key="2">
    <source>
        <dbReference type="ARBA" id="ARBA00004687"/>
    </source>
</evidence>
<feature type="transmembrane region" description="Helical" evidence="10">
    <location>
        <begin position="216"/>
        <end position="239"/>
    </location>
</feature>
<keyword evidence="5 10" id="KW-0812">Transmembrane</keyword>
<organism evidence="11 12">
    <name type="scientific">Oryzias melastigma</name>
    <name type="common">Marine medaka</name>
    <dbReference type="NCBI Taxonomy" id="30732"/>
    <lineage>
        <taxon>Eukaryota</taxon>
        <taxon>Metazoa</taxon>
        <taxon>Chordata</taxon>
        <taxon>Craniata</taxon>
        <taxon>Vertebrata</taxon>
        <taxon>Euteleostomi</taxon>
        <taxon>Actinopterygii</taxon>
        <taxon>Neopterygii</taxon>
        <taxon>Teleostei</taxon>
        <taxon>Neoteleostei</taxon>
        <taxon>Acanthomorphata</taxon>
        <taxon>Ovalentaria</taxon>
        <taxon>Atherinomorphae</taxon>
        <taxon>Beloniformes</taxon>
        <taxon>Adrianichthyidae</taxon>
        <taxon>Oryziinae</taxon>
        <taxon>Oryzias</taxon>
    </lineage>
</organism>
<comment type="similarity">
    <text evidence="3 10">Belongs to the PIGX family.</text>
</comment>
<dbReference type="OrthoDB" id="5546453at2759"/>
<evidence type="ECO:0000256" key="5">
    <source>
        <dbReference type="ARBA" id="ARBA00022692"/>
    </source>
</evidence>
<keyword evidence="8 10" id="KW-0472">Membrane</keyword>
<name>A0A834C7H2_ORYME</name>
<comment type="caution">
    <text evidence="11">The sequence shown here is derived from an EMBL/GenBank/DDBJ whole genome shotgun (WGS) entry which is preliminary data.</text>
</comment>
<dbReference type="Proteomes" id="UP000646548">
    <property type="component" value="Unassembled WGS sequence"/>
</dbReference>
<evidence type="ECO:0000313" key="12">
    <source>
        <dbReference type="Proteomes" id="UP000646548"/>
    </source>
</evidence>
<comment type="function">
    <text evidence="10">Stabilizing subunit of the glycosylphosphatidylinositol-mannosyltransferase I complex which catalyzes the transfer of the first mannose, via an alpha-1,4 bond from a dolichol-phosphate-mannose (Dol-P-Man) to the glucosaminyl acyl phosphatidylinositol (GlcN-(acyl)PI) intermediate to generate alpha-D-Man-(1-&gt;4)-alpha-D-GlcN-(1-&gt;6)-(1-radyl,2-acyl-sn-glycero-3-phospho)-2-acyl-inositol and participates in the sixth step of the glycosylphosphatidylinositol-anchor biosynthesis. Probably acts by stabilizing the mannosyltransferase PIGM.</text>
</comment>
<keyword evidence="9" id="KW-0325">Glycoprotein</keyword>
<comment type="pathway">
    <text evidence="2 10">Glycolipid biosynthesis; glycosylphosphatidylinositol-anchor biosynthesis.</text>
</comment>
<evidence type="ECO:0000313" key="11">
    <source>
        <dbReference type="EMBL" id="KAF6724180.1"/>
    </source>
</evidence>
<keyword evidence="10" id="KW-0732">Signal</keyword>
<accession>A0A834C7H2</accession>
<sequence length="244" mass="27301">MYFLRFYLFLCSAPCVYLLKEDGDEDLCFFLEGVKPSLSVELSNKGFHREVVTTVELGSETPGDVRALLVYTWPRGVYVDPYQLAFLSDLRGWQMLFNTTIDLEEPAHRTSAFLTYVYPSHNGPTPGPLTVTIPIHGRYHKPAFDGKSFTPVHIELPELLLWTKKCTPIQRLEPHTLLDAPCNASNTSICSWIKIQLSHKNSTLSLHLPVGDGPTVTLVCTGTLLVTVICCAVLCHSILKHQIT</sequence>
<evidence type="ECO:0000256" key="1">
    <source>
        <dbReference type="ARBA" id="ARBA00004389"/>
    </source>
</evidence>
<dbReference type="UniPathway" id="UPA00196"/>
<dbReference type="SMART" id="SM00780">
    <property type="entry name" value="PIG-X"/>
    <property type="match status" value="1"/>
</dbReference>
<dbReference type="EMBL" id="WKFB01000402">
    <property type="protein sequence ID" value="KAF6724180.1"/>
    <property type="molecule type" value="Genomic_DNA"/>
</dbReference>
<evidence type="ECO:0000256" key="3">
    <source>
        <dbReference type="ARBA" id="ARBA00010345"/>
    </source>
</evidence>
<proteinExistence type="inferred from homology"/>
<gene>
    <name evidence="11" type="ORF">FQA47_016212</name>
</gene>
<evidence type="ECO:0000256" key="6">
    <source>
        <dbReference type="ARBA" id="ARBA00022824"/>
    </source>
</evidence>
<dbReference type="Pfam" id="PF08320">
    <property type="entry name" value="PIG-X"/>
    <property type="match status" value="1"/>
</dbReference>
<dbReference type="AlphaFoldDB" id="A0A834C7H2"/>
<evidence type="ECO:0000256" key="9">
    <source>
        <dbReference type="ARBA" id="ARBA00023180"/>
    </source>
</evidence>
<evidence type="ECO:0000256" key="10">
    <source>
        <dbReference type="RuleBase" id="RU366056"/>
    </source>
</evidence>
<keyword evidence="4 10" id="KW-0337">GPI-anchor biosynthesis</keyword>
<evidence type="ECO:0000256" key="8">
    <source>
        <dbReference type="ARBA" id="ARBA00023136"/>
    </source>
</evidence>
<dbReference type="GO" id="GO:0005789">
    <property type="term" value="C:endoplasmic reticulum membrane"/>
    <property type="evidence" value="ECO:0007669"/>
    <property type="project" value="UniProtKB-SubCell"/>
</dbReference>